<reference evidence="2" key="1">
    <citation type="journal article" date="2020" name="Stud. Mycol.">
        <title>101 Dothideomycetes genomes: a test case for predicting lifestyles and emergence of pathogens.</title>
        <authorList>
            <person name="Haridas S."/>
            <person name="Albert R."/>
            <person name="Binder M."/>
            <person name="Bloem J."/>
            <person name="Labutti K."/>
            <person name="Salamov A."/>
            <person name="Andreopoulos B."/>
            <person name="Baker S."/>
            <person name="Barry K."/>
            <person name="Bills G."/>
            <person name="Bluhm B."/>
            <person name="Cannon C."/>
            <person name="Castanera R."/>
            <person name="Culley D."/>
            <person name="Daum C."/>
            <person name="Ezra D."/>
            <person name="Gonzalez J."/>
            <person name="Henrissat B."/>
            <person name="Kuo A."/>
            <person name="Liang C."/>
            <person name="Lipzen A."/>
            <person name="Lutzoni F."/>
            <person name="Magnuson J."/>
            <person name="Mondo S."/>
            <person name="Nolan M."/>
            <person name="Ohm R."/>
            <person name="Pangilinan J."/>
            <person name="Park H.-J."/>
            <person name="Ramirez L."/>
            <person name="Alfaro M."/>
            <person name="Sun H."/>
            <person name="Tritt A."/>
            <person name="Yoshinaga Y."/>
            <person name="Zwiers L.-H."/>
            <person name="Turgeon B."/>
            <person name="Goodwin S."/>
            <person name="Spatafora J."/>
            <person name="Crous P."/>
            <person name="Grigoriev I."/>
        </authorList>
    </citation>
    <scope>NUCLEOTIDE SEQUENCE</scope>
    <source>
        <strain evidence="2">CBS 116005</strain>
    </source>
</reference>
<evidence type="ECO:0000313" key="3">
    <source>
        <dbReference type="Proteomes" id="UP000799436"/>
    </source>
</evidence>
<organism evidence="2 3">
    <name type="scientific">Teratosphaeria nubilosa</name>
    <dbReference type="NCBI Taxonomy" id="161662"/>
    <lineage>
        <taxon>Eukaryota</taxon>
        <taxon>Fungi</taxon>
        <taxon>Dikarya</taxon>
        <taxon>Ascomycota</taxon>
        <taxon>Pezizomycotina</taxon>
        <taxon>Dothideomycetes</taxon>
        <taxon>Dothideomycetidae</taxon>
        <taxon>Mycosphaerellales</taxon>
        <taxon>Teratosphaeriaceae</taxon>
        <taxon>Teratosphaeria</taxon>
    </lineage>
</organism>
<feature type="chain" id="PRO_5026045160" evidence="1">
    <location>
        <begin position="24"/>
        <end position="241"/>
    </location>
</feature>
<evidence type="ECO:0000256" key="1">
    <source>
        <dbReference type="SAM" id="SignalP"/>
    </source>
</evidence>
<dbReference type="AlphaFoldDB" id="A0A6G1LND4"/>
<keyword evidence="1" id="KW-0732">Signal</keyword>
<keyword evidence="3" id="KW-1185">Reference proteome</keyword>
<gene>
    <name evidence="2" type="ORF">EJ03DRAFT_5060</name>
</gene>
<dbReference type="EMBL" id="ML995808">
    <property type="protein sequence ID" value="KAF2774335.1"/>
    <property type="molecule type" value="Genomic_DNA"/>
</dbReference>
<proteinExistence type="predicted"/>
<accession>A0A6G1LND4</accession>
<name>A0A6G1LND4_9PEZI</name>
<sequence>MLLLFCLALFKLVLSALVAKVAALGIGSKSFLSQCLLTKRHSHGITQISPRSITNNQGRRHTFPIKNEYAKPPTNLPRYGKRYYAVARLSCKDTGERPGRIPRFMQRLGAYICVQLLDRKGPCLKRSGDRSGGVAYRMSSVEELEASGCIVPEDLADSCRRRWQRSVAARGEPAKVGPRCSSRAGSLEAEPRNPSQHIWCNLFRARDCGLSKLAVQSSLWFPPRRRIVLVAAFQVEPLISA</sequence>
<evidence type="ECO:0000313" key="2">
    <source>
        <dbReference type="EMBL" id="KAF2774335.1"/>
    </source>
</evidence>
<feature type="signal peptide" evidence="1">
    <location>
        <begin position="1"/>
        <end position="23"/>
    </location>
</feature>
<protein>
    <submittedName>
        <fullName evidence="2">Uncharacterized protein</fullName>
    </submittedName>
</protein>
<dbReference type="Proteomes" id="UP000799436">
    <property type="component" value="Unassembled WGS sequence"/>
</dbReference>